<accession>A0A9J6PQE7</accession>
<evidence type="ECO:0000313" key="2">
    <source>
        <dbReference type="Proteomes" id="UP001064262"/>
    </source>
</evidence>
<comment type="caution">
    <text evidence="1">The sequence shown here is derived from an EMBL/GenBank/DDBJ whole genome shotgun (WGS) entry which is preliminary data.</text>
</comment>
<keyword evidence="2" id="KW-1185">Reference proteome</keyword>
<proteinExistence type="predicted"/>
<protein>
    <submittedName>
        <fullName evidence="1">Uncharacterized protein</fullName>
    </submittedName>
</protein>
<dbReference type="EMBL" id="JAODIM010000040">
    <property type="protein sequence ID" value="MCU5777840.1"/>
    <property type="molecule type" value="Genomic_DNA"/>
</dbReference>
<reference evidence="1" key="1">
    <citation type="submission" date="2022-09" db="EMBL/GenBank/DDBJ databases">
        <title>Winslowiella arboricola sp. nov., isolated from bleeding cankers on broadleaf hosts.</title>
        <authorList>
            <person name="Brady C."/>
            <person name="Kaur S."/>
            <person name="Crampton B."/>
            <person name="Maddock D."/>
            <person name="Arnold D."/>
            <person name="Denman S."/>
        </authorList>
    </citation>
    <scope>NUCLEOTIDE SEQUENCE</scope>
    <source>
        <strain evidence="1">BAC 15a-03b</strain>
    </source>
</reference>
<dbReference type="RefSeq" id="WP_267142428.1">
    <property type="nucleotide sequence ID" value="NZ_JAODIL010000069.1"/>
</dbReference>
<evidence type="ECO:0000313" key="1">
    <source>
        <dbReference type="EMBL" id="MCU5777840.1"/>
    </source>
</evidence>
<dbReference type="AlphaFoldDB" id="A0A9J6PQE7"/>
<name>A0A9J6PQE7_9GAMM</name>
<sequence length="261" mass="27748">MALILGATKARITNPDAVTIFIRPESLPAFNGRMIFRDSPASIADVSASGMTGETSGSGVIWLPDGVQVNRLAGINLDKLPAATHSFYSVFRMIVSGATEFYPLHNFSAYATPGPAGEAITERTPRAASPEEYGALRYTNDAGAQGTLPSTADPDMARPARGDFVFRMAVFDATNYQYRLYTGKGGTLTEDIVSAATDIAKRDLSRPFQVGINSTVSFTGLTSSGVVSEVGFFDDVALVARQVAAVYESVRVEALERGISV</sequence>
<gene>
    <name evidence="1" type="ORF">N5923_10075</name>
</gene>
<dbReference type="Proteomes" id="UP001064262">
    <property type="component" value="Unassembled WGS sequence"/>
</dbReference>
<organism evidence="1 2">
    <name type="scientific">Winslowiella arboricola</name>
    <dbReference type="NCBI Taxonomy" id="2978220"/>
    <lineage>
        <taxon>Bacteria</taxon>
        <taxon>Pseudomonadati</taxon>
        <taxon>Pseudomonadota</taxon>
        <taxon>Gammaproteobacteria</taxon>
        <taxon>Enterobacterales</taxon>
        <taxon>Erwiniaceae</taxon>
        <taxon>Winslowiella</taxon>
    </lineage>
</organism>